<comment type="caution">
    <text evidence="1">The sequence shown here is derived from an EMBL/GenBank/DDBJ whole genome shotgun (WGS) entry which is preliminary data.</text>
</comment>
<proteinExistence type="predicted"/>
<dbReference type="RefSeq" id="WP_076204745.1">
    <property type="nucleotide sequence ID" value="NZ_MBER01000054.1"/>
</dbReference>
<name>A0ABD6QPZ8_MYCFO</name>
<organism evidence="1 2">
    <name type="scientific">Mycolicibacterium fortuitum</name>
    <name type="common">Mycobacterium fortuitum</name>
    <dbReference type="NCBI Taxonomy" id="1766"/>
    <lineage>
        <taxon>Bacteria</taxon>
        <taxon>Bacillati</taxon>
        <taxon>Actinomycetota</taxon>
        <taxon>Actinomycetes</taxon>
        <taxon>Mycobacteriales</taxon>
        <taxon>Mycobacteriaceae</taxon>
        <taxon>Mycolicibacterium</taxon>
    </lineage>
</organism>
<accession>A0ABD6QPZ8</accession>
<protein>
    <submittedName>
        <fullName evidence="1">Uncharacterized protein</fullName>
    </submittedName>
</protein>
<evidence type="ECO:0000313" key="1">
    <source>
        <dbReference type="EMBL" id="OMC46870.1"/>
    </source>
</evidence>
<evidence type="ECO:0000313" key="2">
    <source>
        <dbReference type="Proteomes" id="UP000187001"/>
    </source>
</evidence>
<gene>
    <name evidence="1" type="ORF">A5742_25390</name>
</gene>
<sequence>MRLRGHHIRKIQSGWLVQSIKLQPGDKPSQIVDDFTTAAAIALPAEPSCIVLTDVRILIPNAPGDVRIGELRITPSSDLVGSIPALIEAPYL</sequence>
<reference evidence="1 2" key="1">
    <citation type="submission" date="2016-07" db="EMBL/GenBank/DDBJ databases">
        <authorList>
            <person name="Sutton G."/>
            <person name="Brinkac L."/>
            <person name="Sanka R."/>
            <person name="Adams M."/>
            <person name="Lau E."/>
            <person name="Kumar A."/>
            <person name="Macaden R."/>
        </authorList>
    </citation>
    <scope>NUCLEOTIDE SEQUENCE [LARGE SCALE GENOMIC DNA]</scope>
    <source>
        <strain evidence="1 2">GA-0871</strain>
    </source>
</reference>
<dbReference type="Proteomes" id="UP000187001">
    <property type="component" value="Unassembled WGS sequence"/>
</dbReference>
<dbReference type="AlphaFoldDB" id="A0ABD6QPZ8"/>
<dbReference type="EMBL" id="MBER01000054">
    <property type="protein sequence ID" value="OMC46870.1"/>
    <property type="molecule type" value="Genomic_DNA"/>
</dbReference>